<comment type="caution">
    <text evidence="1">The sequence shown here is derived from an EMBL/GenBank/DDBJ whole genome shotgun (WGS) entry which is preliminary data.</text>
</comment>
<dbReference type="EMBL" id="BGPR01008158">
    <property type="protein sequence ID" value="GBN31938.1"/>
    <property type="molecule type" value="Genomic_DNA"/>
</dbReference>
<keyword evidence="2" id="KW-1185">Reference proteome</keyword>
<reference evidence="1 2" key="1">
    <citation type="journal article" date="2019" name="Sci. Rep.">
        <title>Orb-weaving spider Araneus ventricosus genome elucidates the spidroin gene catalogue.</title>
        <authorList>
            <person name="Kono N."/>
            <person name="Nakamura H."/>
            <person name="Ohtoshi R."/>
            <person name="Moran D.A.P."/>
            <person name="Shinohara A."/>
            <person name="Yoshida Y."/>
            <person name="Fujiwara M."/>
            <person name="Mori M."/>
            <person name="Tomita M."/>
            <person name="Arakawa K."/>
        </authorList>
    </citation>
    <scope>NUCLEOTIDE SEQUENCE [LARGE SCALE GENOMIC DNA]</scope>
</reference>
<evidence type="ECO:0000313" key="1">
    <source>
        <dbReference type="EMBL" id="GBN31938.1"/>
    </source>
</evidence>
<evidence type="ECO:0000313" key="2">
    <source>
        <dbReference type="Proteomes" id="UP000499080"/>
    </source>
</evidence>
<name>A0A4Y2MXN9_ARAVE</name>
<dbReference type="AlphaFoldDB" id="A0A4Y2MXN9"/>
<organism evidence="1 2">
    <name type="scientific">Araneus ventricosus</name>
    <name type="common">Orbweaver spider</name>
    <name type="synonym">Epeira ventricosa</name>
    <dbReference type="NCBI Taxonomy" id="182803"/>
    <lineage>
        <taxon>Eukaryota</taxon>
        <taxon>Metazoa</taxon>
        <taxon>Ecdysozoa</taxon>
        <taxon>Arthropoda</taxon>
        <taxon>Chelicerata</taxon>
        <taxon>Arachnida</taxon>
        <taxon>Araneae</taxon>
        <taxon>Araneomorphae</taxon>
        <taxon>Entelegynae</taxon>
        <taxon>Araneoidea</taxon>
        <taxon>Araneidae</taxon>
        <taxon>Araneus</taxon>
    </lineage>
</organism>
<accession>A0A4Y2MXN9</accession>
<gene>
    <name evidence="1" type="ORF">AVEN_267096_1</name>
</gene>
<proteinExistence type="predicted"/>
<sequence>MDSCAVWPCTLATLPVWNSVCWQPFLSGILSVGNPSSGSVWRQPASRLNSSVGNPSTGILSGSSHFLPGILSVATPSCLEFCLVAALLSGILSTSLPVWNYQLIGNPSVTVANPSCLESCLTATFLSGILESV</sequence>
<dbReference type="Proteomes" id="UP000499080">
    <property type="component" value="Unassembled WGS sequence"/>
</dbReference>
<protein>
    <submittedName>
        <fullName evidence="1">Uncharacterized protein</fullName>
    </submittedName>
</protein>